<dbReference type="RefSeq" id="WP_211680493.1">
    <property type="nucleotide sequence ID" value="NZ_JAGRQH010000001.1"/>
</dbReference>
<reference evidence="4 5" key="1">
    <citation type="submission" date="2021-04" db="EMBL/GenBank/DDBJ databases">
        <title>The complete genome sequence of Neokomagataea sp. TBRC 2177.</title>
        <authorList>
            <person name="Charoenyingcharoen P."/>
            <person name="Yukphan P."/>
        </authorList>
    </citation>
    <scope>NUCLEOTIDE SEQUENCE [LARGE SCALE GENOMIC DNA]</scope>
    <source>
        <strain evidence="4 5">TBRC 2177</strain>
    </source>
</reference>
<dbReference type="InterPro" id="IPR022479">
    <property type="entry name" value="PqqD_bac"/>
</dbReference>
<organism evidence="4 5">
    <name type="scientific">Neokomagataea anthophila</name>
    <dbReference type="NCBI Taxonomy" id="2826925"/>
    <lineage>
        <taxon>Bacteria</taxon>
        <taxon>Pseudomonadati</taxon>
        <taxon>Pseudomonadota</taxon>
        <taxon>Alphaproteobacteria</taxon>
        <taxon>Acetobacterales</taxon>
        <taxon>Acetobacteraceae</taxon>
        <taxon>Neokomagataea</taxon>
    </lineage>
</organism>
<dbReference type="Pfam" id="PF05402">
    <property type="entry name" value="PqqD"/>
    <property type="match status" value="1"/>
</dbReference>
<accession>A0ABS5E4Y1</accession>
<evidence type="ECO:0000313" key="5">
    <source>
        <dbReference type="Proteomes" id="UP000677812"/>
    </source>
</evidence>
<dbReference type="InterPro" id="IPR041881">
    <property type="entry name" value="PqqD_sf"/>
</dbReference>
<name>A0ABS5E4Y1_9PROT</name>
<keyword evidence="5" id="KW-1185">Reference proteome</keyword>
<dbReference type="InterPro" id="IPR008792">
    <property type="entry name" value="PQQD"/>
</dbReference>
<dbReference type="NCBIfam" id="TIGR03859">
    <property type="entry name" value="PQQ_PqqD"/>
    <property type="match status" value="1"/>
</dbReference>
<comment type="caution">
    <text evidence="4">The sequence shown here is derived from an EMBL/GenBank/DDBJ whole genome shotgun (WGS) entry which is preliminary data.</text>
</comment>
<dbReference type="Gene3D" id="1.10.10.1150">
    <property type="entry name" value="Coenzyme PQQ synthesis protein D (PqqD)"/>
    <property type="match status" value="1"/>
</dbReference>
<evidence type="ECO:0000256" key="1">
    <source>
        <dbReference type="ARBA" id="ARBA00004886"/>
    </source>
</evidence>
<comment type="subunit">
    <text evidence="2">Monomer. Interacts with PqqE.</text>
</comment>
<evidence type="ECO:0000313" key="4">
    <source>
        <dbReference type="EMBL" id="MBR0558959.1"/>
    </source>
</evidence>
<evidence type="ECO:0000256" key="3">
    <source>
        <dbReference type="ARBA" id="ARBA00022905"/>
    </source>
</evidence>
<proteinExistence type="predicted"/>
<protein>
    <submittedName>
        <fullName evidence="4">Pyrroloquinoline quinone biosynthesis peptide chaperone PqqD</fullName>
    </submittedName>
</protein>
<evidence type="ECO:0000256" key="2">
    <source>
        <dbReference type="ARBA" id="ARBA00011741"/>
    </source>
</evidence>
<dbReference type="EMBL" id="JAGRQH010000001">
    <property type="protein sequence ID" value="MBR0558959.1"/>
    <property type="molecule type" value="Genomic_DNA"/>
</dbReference>
<dbReference type="Proteomes" id="UP000677812">
    <property type="component" value="Unassembled WGS sequence"/>
</dbReference>
<gene>
    <name evidence="4" type="primary">pqqD</name>
    <name evidence="4" type="ORF">KB213_02635</name>
</gene>
<sequence length="96" mass="10661">MTTTPPQDAQTRVPSLARGYRLQHDKVRDLWLIQAPEKALILEGAAPEILRLVDGERSVATIIDTLSARYDAPRELITNDVLTLLNDLTEKGALRA</sequence>
<keyword evidence="3" id="KW-0884">PQQ biosynthesis</keyword>
<comment type="pathway">
    <text evidence="1">Cofactor biosynthesis; pyrroloquinoline quinone biosynthesis.</text>
</comment>